<protein>
    <submittedName>
        <fullName evidence="1">Uncharacterized protein</fullName>
    </submittedName>
</protein>
<proteinExistence type="predicted"/>
<sequence length="246" mass="27552">MRLTFEGPFAGSAEELALSAVPECHYCGRSRWSMQPMDLCEVCKRPEIPPWLASSKVSCVGMRFILRGAVVNLVGVVTGINVLKRTISAITVSKATSAARHASFTKVELNASTVQSSLQALPPESPWQVVWDAHGLCQHCDHVYHVHRVPNQPTLDDIATHLRAAQVELVQLVAMKNKRKLDGAMSREIVQHSINIKTHHEKIWQLQKQREQSQGAWCPHCGHRTILNNVNVLEDMLEQPSEFRSD</sequence>
<gene>
    <name evidence="1" type="ORF">H310_12534</name>
</gene>
<dbReference type="OrthoDB" id="77580at2759"/>
<reference evidence="1" key="1">
    <citation type="submission" date="2013-12" db="EMBL/GenBank/DDBJ databases">
        <title>The Genome Sequence of Aphanomyces invadans NJM9701.</title>
        <authorList>
            <consortium name="The Broad Institute Genomics Platform"/>
            <person name="Russ C."/>
            <person name="Tyler B."/>
            <person name="van West P."/>
            <person name="Dieguez-Uribeondo J."/>
            <person name="Young S.K."/>
            <person name="Zeng Q."/>
            <person name="Gargeya S."/>
            <person name="Fitzgerald M."/>
            <person name="Abouelleil A."/>
            <person name="Alvarado L."/>
            <person name="Chapman S.B."/>
            <person name="Gainer-Dewar J."/>
            <person name="Goldberg J."/>
            <person name="Griggs A."/>
            <person name="Gujja S."/>
            <person name="Hansen M."/>
            <person name="Howarth C."/>
            <person name="Imamovic A."/>
            <person name="Ireland A."/>
            <person name="Larimer J."/>
            <person name="McCowan C."/>
            <person name="Murphy C."/>
            <person name="Pearson M."/>
            <person name="Poon T.W."/>
            <person name="Priest M."/>
            <person name="Roberts A."/>
            <person name="Saif S."/>
            <person name="Shea T."/>
            <person name="Sykes S."/>
            <person name="Wortman J."/>
            <person name="Nusbaum C."/>
            <person name="Birren B."/>
        </authorList>
    </citation>
    <scope>NUCLEOTIDE SEQUENCE [LARGE SCALE GENOMIC DNA]</scope>
    <source>
        <strain evidence="1">NJM9701</strain>
    </source>
</reference>
<organism evidence="1">
    <name type="scientific">Aphanomyces invadans</name>
    <dbReference type="NCBI Taxonomy" id="157072"/>
    <lineage>
        <taxon>Eukaryota</taxon>
        <taxon>Sar</taxon>
        <taxon>Stramenopiles</taxon>
        <taxon>Oomycota</taxon>
        <taxon>Saprolegniomycetes</taxon>
        <taxon>Saprolegniales</taxon>
        <taxon>Verrucalvaceae</taxon>
        <taxon>Aphanomyces</taxon>
    </lineage>
</organism>
<dbReference type="eggNOG" id="ENOG502SEGG">
    <property type="taxonomic scope" value="Eukaryota"/>
</dbReference>
<dbReference type="RefSeq" id="XP_008877832.1">
    <property type="nucleotide sequence ID" value="XM_008879610.1"/>
</dbReference>
<dbReference type="AlphaFoldDB" id="A0A024TH58"/>
<dbReference type="GeneID" id="20089584"/>
<name>A0A024TH58_9STRA</name>
<dbReference type="EMBL" id="KI913991">
    <property type="protein sequence ID" value="ETV93490.1"/>
    <property type="molecule type" value="Genomic_DNA"/>
</dbReference>
<dbReference type="VEuPathDB" id="FungiDB:H310_12534"/>
<accession>A0A024TH58</accession>
<evidence type="ECO:0000313" key="1">
    <source>
        <dbReference type="EMBL" id="ETV93490.1"/>
    </source>
</evidence>